<name>A0A5C6DUC2_9BACT</name>
<evidence type="ECO:0000313" key="2">
    <source>
        <dbReference type="Proteomes" id="UP000319143"/>
    </source>
</evidence>
<sequence length="76" mass="8204">MSRRCFCREKRLVFAGFRQQGESPGDLDGLPMGLRDSQKLANQAEAIALSQSWHPLSSFADCFGSCGPDAKNAALG</sequence>
<organism evidence="1 2">
    <name type="scientific">Novipirellula artificiosorum</name>
    <dbReference type="NCBI Taxonomy" id="2528016"/>
    <lineage>
        <taxon>Bacteria</taxon>
        <taxon>Pseudomonadati</taxon>
        <taxon>Planctomycetota</taxon>
        <taxon>Planctomycetia</taxon>
        <taxon>Pirellulales</taxon>
        <taxon>Pirellulaceae</taxon>
        <taxon>Novipirellula</taxon>
    </lineage>
</organism>
<protein>
    <submittedName>
        <fullName evidence="1">Uncharacterized protein</fullName>
    </submittedName>
</protein>
<comment type="caution">
    <text evidence="1">The sequence shown here is derived from an EMBL/GenBank/DDBJ whole genome shotgun (WGS) entry which is preliminary data.</text>
</comment>
<keyword evidence="2" id="KW-1185">Reference proteome</keyword>
<dbReference type="Proteomes" id="UP000319143">
    <property type="component" value="Unassembled WGS sequence"/>
</dbReference>
<reference evidence="1 2" key="1">
    <citation type="submission" date="2019-02" db="EMBL/GenBank/DDBJ databases">
        <title>Deep-cultivation of Planctomycetes and their phenomic and genomic characterization uncovers novel biology.</title>
        <authorList>
            <person name="Wiegand S."/>
            <person name="Jogler M."/>
            <person name="Boedeker C."/>
            <person name="Pinto D."/>
            <person name="Vollmers J."/>
            <person name="Rivas-Marin E."/>
            <person name="Kohn T."/>
            <person name="Peeters S.H."/>
            <person name="Heuer A."/>
            <person name="Rast P."/>
            <person name="Oberbeckmann S."/>
            <person name="Bunk B."/>
            <person name="Jeske O."/>
            <person name="Meyerdierks A."/>
            <person name="Storesund J.E."/>
            <person name="Kallscheuer N."/>
            <person name="Luecker S."/>
            <person name="Lage O.M."/>
            <person name="Pohl T."/>
            <person name="Merkel B.J."/>
            <person name="Hornburger P."/>
            <person name="Mueller R.-W."/>
            <person name="Bruemmer F."/>
            <person name="Labrenz M."/>
            <person name="Spormann A.M."/>
            <person name="Op Den Camp H."/>
            <person name="Overmann J."/>
            <person name="Amann R."/>
            <person name="Jetten M.S.M."/>
            <person name="Mascher T."/>
            <person name="Medema M.H."/>
            <person name="Devos D.P."/>
            <person name="Kaster A.-K."/>
            <person name="Ovreas L."/>
            <person name="Rohde M."/>
            <person name="Galperin M.Y."/>
            <person name="Jogler C."/>
        </authorList>
    </citation>
    <scope>NUCLEOTIDE SEQUENCE [LARGE SCALE GENOMIC DNA]</scope>
    <source>
        <strain evidence="1 2">Poly41</strain>
    </source>
</reference>
<proteinExistence type="predicted"/>
<dbReference type="AlphaFoldDB" id="A0A5C6DUC2"/>
<evidence type="ECO:0000313" key="1">
    <source>
        <dbReference type="EMBL" id="TWU38636.1"/>
    </source>
</evidence>
<accession>A0A5C6DUC2</accession>
<gene>
    <name evidence="1" type="ORF">Poly41_31130</name>
</gene>
<dbReference type="EMBL" id="SJPV01000004">
    <property type="protein sequence ID" value="TWU38636.1"/>
    <property type="molecule type" value="Genomic_DNA"/>
</dbReference>